<evidence type="ECO:0000256" key="7">
    <source>
        <dbReference type="ARBA" id="ARBA00030248"/>
    </source>
</evidence>
<keyword evidence="6" id="KW-0693">Viral RNA replication</keyword>
<feature type="binding site" evidence="9">
    <location>
        <position position="363"/>
    </location>
    <ligand>
        <name>Mg(2+)</name>
        <dbReference type="ChEBI" id="CHEBI:18420"/>
        <label>2</label>
    </ligand>
</feature>
<keyword evidence="3" id="KW-0808">Transferase</keyword>
<feature type="binding site" evidence="9">
    <location>
        <position position="465"/>
    </location>
    <ligand>
        <name>Mg(2+)</name>
        <dbReference type="ChEBI" id="CHEBI:18420"/>
        <label>2</label>
    </ligand>
</feature>
<evidence type="ECO:0000256" key="8">
    <source>
        <dbReference type="ARBA" id="ARBA00048744"/>
    </source>
</evidence>
<evidence type="ECO:0000256" key="2">
    <source>
        <dbReference type="ARBA" id="ARBA00022484"/>
    </source>
</evidence>
<dbReference type="PROSITE" id="PS50522">
    <property type="entry name" value="RDRP_PHAGE"/>
    <property type="match status" value="1"/>
</dbReference>
<feature type="binding site" evidence="9">
    <location>
        <position position="466"/>
    </location>
    <ligand>
        <name>Mg(2+)</name>
        <dbReference type="ChEBI" id="CHEBI:18420"/>
        <label>2</label>
    </ligand>
</feature>
<evidence type="ECO:0000256" key="6">
    <source>
        <dbReference type="ARBA" id="ARBA00022953"/>
    </source>
</evidence>
<accession>A0A514D361</accession>
<comment type="catalytic activity">
    <reaction evidence="8">
        <text>RNA(n) + a ribonucleoside 5'-triphosphate = RNA(n+1) + diphosphate</text>
        <dbReference type="Rhea" id="RHEA:21248"/>
        <dbReference type="Rhea" id="RHEA-COMP:14527"/>
        <dbReference type="Rhea" id="RHEA-COMP:17342"/>
        <dbReference type="ChEBI" id="CHEBI:33019"/>
        <dbReference type="ChEBI" id="CHEBI:61557"/>
        <dbReference type="ChEBI" id="CHEBI:140395"/>
        <dbReference type="EC" id="2.7.7.48"/>
    </reaction>
</comment>
<dbReference type="SUPFAM" id="SSF56672">
    <property type="entry name" value="DNA/RNA polymerases"/>
    <property type="match status" value="1"/>
</dbReference>
<dbReference type="Pfam" id="PF03431">
    <property type="entry name" value="RNA_replicase_B"/>
    <property type="match status" value="1"/>
</dbReference>
<keyword evidence="9" id="KW-0460">Magnesium</keyword>
<protein>
    <recommendedName>
        <fullName evidence="1">RNA-directed RNA polymerase</fullName>
        <ecNumber evidence="1">2.7.7.48</ecNumber>
    </recommendedName>
    <alternativeName>
        <fullName evidence="7">RNA replicase beta chain</fullName>
    </alternativeName>
</protein>
<dbReference type="EC" id="2.7.7.48" evidence="1"/>
<organism evidence="11">
    <name type="scientific">Leviviridae sp</name>
    <dbReference type="NCBI Taxonomy" id="2027243"/>
    <lineage>
        <taxon>Viruses</taxon>
        <taxon>Riboviria</taxon>
        <taxon>Orthornavirae</taxon>
        <taxon>Lenarviricota</taxon>
        <taxon>Leviviricetes</taxon>
        <taxon>Norzivirales</taxon>
        <taxon>Fiersviridae</taxon>
    </lineage>
</organism>
<dbReference type="GO" id="GO:0039694">
    <property type="term" value="P:viral RNA genome replication"/>
    <property type="evidence" value="ECO:0007669"/>
    <property type="project" value="InterPro"/>
</dbReference>
<dbReference type="GO" id="GO:0000166">
    <property type="term" value="F:nucleotide binding"/>
    <property type="evidence" value="ECO:0007669"/>
    <property type="project" value="UniProtKB-KW"/>
</dbReference>
<evidence type="ECO:0000313" key="11">
    <source>
        <dbReference type="EMBL" id="QDH88055.1"/>
    </source>
</evidence>
<proteinExistence type="predicted"/>
<gene>
    <name evidence="11" type="ORF">H1Rhizo251960_000001</name>
</gene>
<dbReference type="InterPro" id="IPR043502">
    <property type="entry name" value="DNA/RNA_pol_sf"/>
</dbReference>
<dbReference type="GO" id="GO:0046872">
    <property type="term" value="F:metal ion binding"/>
    <property type="evidence" value="ECO:0007669"/>
    <property type="project" value="UniProtKB-KW"/>
</dbReference>
<keyword evidence="9" id="KW-0479">Metal-binding</keyword>
<evidence type="ECO:0000256" key="3">
    <source>
        <dbReference type="ARBA" id="ARBA00022679"/>
    </source>
</evidence>
<evidence type="ECO:0000256" key="4">
    <source>
        <dbReference type="ARBA" id="ARBA00022695"/>
    </source>
</evidence>
<evidence type="ECO:0000256" key="9">
    <source>
        <dbReference type="PIRSR" id="PIRSR605093-1"/>
    </source>
</evidence>
<evidence type="ECO:0000259" key="10">
    <source>
        <dbReference type="PROSITE" id="PS50522"/>
    </source>
</evidence>
<keyword evidence="2 11" id="KW-0696">RNA-directed RNA polymerase</keyword>
<reference evidence="11" key="1">
    <citation type="submission" date="2019-05" db="EMBL/GenBank/DDBJ databases">
        <title>Metatranscriptomic reconstruction reveals RNA viruses with the potential to shape carbon cycling in soil.</title>
        <authorList>
            <person name="Starr E.P."/>
            <person name="Nuccio E."/>
            <person name="Pett-Ridge J."/>
            <person name="Banfield J.F."/>
            <person name="Firestone M.K."/>
        </authorList>
    </citation>
    <scope>NUCLEOTIDE SEQUENCE</scope>
    <source>
        <strain evidence="11">H1_Rhizo_25_scaffold_1960</strain>
    </source>
</reference>
<evidence type="ECO:0000256" key="1">
    <source>
        <dbReference type="ARBA" id="ARBA00012494"/>
    </source>
</evidence>
<comment type="cofactor">
    <cofactor evidence="9">
        <name>Mg(2+)</name>
        <dbReference type="ChEBI" id="CHEBI:18420"/>
    </cofactor>
    <text evidence="9">Binds 2 Mg(2+) per subunit.</text>
</comment>
<dbReference type="GO" id="GO:0003968">
    <property type="term" value="F:RNA-directed RNA polymerase activity"/>
    <property type="evidence" value="ECO:0007669"/>
    <property type="project" value="UniProtKB-KW"/>
</dbReference>
<evidence type="ECO:0000256" key="5">
    <source>
        <dbReference type="ARBA" id="ARBA00022741"/>
    </source>
</evidence>
<feature type="domain" description="RdRp catalytic" evidence="10">
    <location>
        <begin position="348"/>
        <end position="497"/>
    </location>
</feature>
<sequence>MADQNSYAEFILGAFRAQLVDCARWYPELAKEFTRDYLRLSSAINGHGIRFALDVMPSFRKHLDKCLAERRLTHSHLLHFGVLGKGVVIPRLFRGLTMRVFDGNGLLKDQPDVEAIRWLRQLLGAFRKLRLTSEIKDRGNAIRDFYRVDMGVRRGCLNWDDHIIFEQEVETNATSFVDVADVPVLAVGDLFEGPTPVADPGLRRLLGTCQRVADILSSRLGSFDPKDWSFKHGPGAVADQAFGSYKYNFLRWPDRLESVFTTSDFAIANYGVEDPESIEELRARGYFHDHPARLCAVPKTIKTPRLIACEPVSLQWCQQAIRDFFYSRVRSSVLSNFVDFRRQDKNGSLALEASHDQRHSTIDLSSASDRISCWHVERLFRRSPALLCALQASRSVWLTQDICRYSPKYHYLRKYSTMGNATTFPVQSLFFLTLALACVFHTRGQAPTIQRLKDLGDREVRVFGDDIIVPTDASGVLVRLLEALSLKVNASKTFMEGNFRESCGVDAFSGNDVTSVSILEKPRRASPSSVVSTVDAHNNLLSAGYFATSAFLRKTASLAGFAKIREVKHGDGAFGWYVLGIPSRDGFSHRVNKDIQTLEIKCLQPKAVITRSPAEGSPGLLQFFTEAAKKVTSASSTLGSLDRRPQGRLALRWATF</sequence>
<keyword evidence="5" id="KW-0547">Nucleotide-binding</keyword>
<dbReference type="InterPro" id="IPR007096">
    <property type="entry name" value="RNA-dir_Rpol_cat_phage"/>
</dbReference>
<dbReference type="InterPro" id="IPR005093">
    <property type="entry name" value="RNArep_beta"/>
</dbReference>
<keyword evidence="4" id="KW-0548">Nucleotidyltransferase</keyword>
<name>A0A514D361_9VIRU</name>
<dbReference type="EMBL" id="MN033815">
    <property type="protein sequence ID" value="QDH88055.1"/>
    <property type="molecule type" value="Genomic_RNA"/>
</dbReference>